<protein>
    <submittedName>
        <fullName evidence="8">ABC transporter permease</fullName>
    </submittedName>
</protein>
<feature type="domain" description="ABC3 transporter permease C-terminal" evidence="7">
    <location>
        <begin position="334"/>
        <end position="469"/>
    </location>
</feature>
<dbReference type="Pfam" id="PF02687">
    <property type="entry name" value="FtsX"/>
    <property type="match status" value="1"/>
</dbReference>
<dbReference type="PANTHER" id="PTHR30572">
    <property type="entry name" value="MEMBRANE COMPONENT OF TRANSPORTER-RELATED"/>
    <property type="match status" value="1"/>
</dbReference>
<gene>
    <name evidence="8" type="ORF">EEI45_00200</name>
</gene>
<evidence type="ECO:0000313" key="9">
    <source>
        <dbReference type="Proteomes" id="UP000278804"/>
    </source>
</evidence>
<dbReference type="EMBL" id="CP034234">
    <property type="protein sequence ID" value="AZK43444.1"/>
    <property type="molecule type" value="Genomic_DNA"/>
</dbReference>
<reference evidence="8 9" key="1">
    <citation type="journal article" date="2020" name="Int. J. Syst. Evol. Microbiol.">
        <title>Description of Erysipelothrix piscisicarius sp. nov., an emergent fish pathogen, and assessment of virulence using a tiger barb (Puntigrus tetrazona) infection model.</title>
        <authorList>
            <person name="Pomaranski E.K."/>
            <person name="Griffin M.J."/>
            <person name="Camus A.C."/>
            <person name="Armwood A.R."/>
            <person name="Shelley J."/>
            <person name="Waldbieser G.C."/>
            <person name="LaFrentz B.R."/>
            <person name="Garcia J.C."/>
            <person name="Yanong R."/>
            <person name="Soto E."/>
        </authorList>
    </citation>
    <scope>NUCLEOTIDE SEQUENCE [LARGE SCALE GENOMIC DNA]</scope>
    <source>
        <strain evidence="8 9">15TAL0474</strain>
    </source>
</reference>
<dbReference type="Proteomes" id="UP000278804">
    <property type="component" value="Chromosome"/>
</dbReference>
<keyword evidence="3 6" id="KW-0812">Transmembrane</keyword>
<dbReference type="RefSeq" id="WP_125163670.1">
    <property type="nucleotide sequence ID" value="NZ_CP034234.1"/>
</dbReference>
<keyword evidence="2" id="KW-1003">Cell membrane</keyword>
<feature type="transmembrane region" description="Helical" evidence="6">
    <location>
        <begin position="328"/>
        <end position="349"/>
    </location>
</feature>
<dbReference type="GO" id="GO:0022857">
    <property type="term" value="F:transmembrane transporter activity"/>
    <property type="evidence" value="ECO:0007669"/>
    <property type="project" value="TreeGrafter"/>
</dbReference>
<dbReference type="InterPro" id="IPR050250">
    <property type="entry name" value="Macrolide_Exporter_MacB"/>
</dbReference>
<evidence type="ECO:0000256" key="3">
    <source>
        <dbReference type="ARBA" id="ARBA00022692"/>
    </source>
</evidence>
<evidence type="ECO:0000259" key="7">
    <source>
        <dbReference type="Pfam" id="PF02687"/>
    </source>
</evidence>
<evidence type="ECO:0000256" key="6">
    <source>
        <dbReference type="SAM" id="Phobius"/>
    </source>
</evidence>
<feature type="transmembrane region" description="Helical" evidence="6">
    <location>
        <begin position="441"/>
        <end position="464"/>
    </location>
</feature>
<dbReference type="InterPro" id="IPR003838">
    <property type="entry name" value="ABC3_permease_C"/>
</dbReference>
<keyword evidence="4 6" id="KW-1133">Transmembrane helix</keyword>
<sequence>MNHFKRAWLSVSRRKGKSFILLTVVFILGNLIAGTFAIKQGTSRVETNLKEKLGYNATVALDYEAFDRIDFETLKISESTIQKLGKLPEVAFFDYALKHDIQSRSLKSYQMPHARDRADSEEPIHYFSFQGVEYLDLLDTKTGRIELTSGRTFNDDDLKSDVYPVILSDIVMTENNIRLDEVIELKTMLPNYGVNESEAAQNISFKIKVVGSFKPVSFSQKSDNENWGLASMYNRIYIPNHRLRTLRAEEAKIAEAQGIDILGNDSIYNEEKYNYRDSVFVMESEADLNAFTQQAKDLLEDGLMVRTSQQSFEMIAAPMAMLNVMADYTLKGAAITTTIVLSLVVILFLRDRKHEMGIYLALGDRQWGVLGQVTLEVLMITLMGLTLSFGTGLMLANKVSDVLISDSYMDDVFIDTESSYLPSINMIEVNEDYRIELSPSYVLSVYLLGAGVAVASSILPMFYVTRMKPKKILM</sequence>
<evidence type="ECO:0000256" key="4">
    <source>
        <dbReference type="ARBA" id="ARBA00022989"/>
    </source>
</evidence>
<evidence type="ECO:0000256" key="1">
    <source>
        <dbReference type="ARBA" id="ARBA00004651"/>
    </source>
</evidence>
<keyword evidence="5 6" id="KW-0472">Membrane</keyword>
<dbReference type="GO" id="GO:0005886">
    <property type="term" value="C:plasma membrane"/>
    <property type="evidence" value="ECO:0007669"/>
    <property type="project" value="UniProtKB-SubCell"/>
</dbReference>
<evidence type="ECO:0000256" key="5">
    <source>
        <dbReference type="ARBA" id="ARBA00023136"/>
    </source>
</evidence>
<accession>A0A3S5HJW0</accession>
<dbReference type="PANTHER" id="PTHR30572:SF9">
    <property type="entry name" value="ABC TRANSPORTER PERMEASE PROTEIN"/>
    <property type="match status" value="1"/>
</dbReference>
<keyword evidence="9" id="KW-1185">Reference proteome</keyword>
<evidence type="ECO:0000313" key="8">
    <source>
        <dbReference type="EMBL" id="AZK43444.1"/>
    </source>
</evidence>
<proteinExistence type="predicted"/>
<comment type="subcellular location">
    <subcellularLocation>
        <location evidence="1">Cell membrane</location>
        <topology evidence="1">Multi-pass membrane protein</topology>
    </subcellularLocation>
</comment>
<name>A0A3S5HJW0_9FIRM</name>
<evidence type="ECO:0000256" key="2">
    <source>
        <dbReference type="ARBA" id="ARBA00022475"/>
    </source>
</evidence>
<organism evidence="8 9">
    <name type="scientific">Erysipelothrix piscisicarius</name>
    <dbReference type="NCBI Taxonomy" id="2485784"/>
    <lineage>
        <taxon>Bacteria</taxon>
        <taxon>Bacillati</taxon>
        <taxon>Bacillota</taxon>
        <taxon>Erysipelotrichia</taxon>
        <taxon>Erysipelotrichales</taxon>
        <taxon>Erysipelotrichaceae</taxon>
        <taxon>Erysipelothrix</taxon>
    </lineage>
</organism>
<feature type="transmembrane region" description="Helical" evidence="6">
    <location>
        <begin position="369"/>
        <end position="396"/>
    </location>
</feature>
<dbReference type="AlphaFoldDB" id="A0A3S5HJW0"/>
<dbReference type="KEGG" id="eri:EEI45_00200"/>